<dbReference type="PANTHER" id="PTHR10468">
    <property type="entry name" value="PROTEIN O-LINKED-MANNOSE BETA-1,2-N-ACETYLGLUCOSAMINYLTRANSFERASE 1/ALPHA-1,3-MANNOSYL-GLYCOPROTEIN 2-BETA-N-ACETYLGLUCOSAMINYLTRANSFERASE"/>
    <property type="match status" value="1"/>
</dbReference>
<dbReference type="SUPFAM" id="SSF53448">
    <property type="entry name" value="Nucleotide-diphospho-sugar transferases"/>
    <property type="match status" value="1"/>
</dbReference>
<dbReference type="EC" id="2.4.1.101" evidence="14 17"/>
<dbReference type="Gene3D" id="3.90.550.10">
    <property type="entry name" value="Spore Coat Polysaccharide Biosynthesis Protein SpsA, Chain A"/>
    <property type="match status" value="1"/>
</dbReference>
<evidence type="ECO:0000313" key="18">
    <source>
        <dbReference type="EnsemblMetazoa" id="XP_022655810"/>
    </source>
</evidence>
<dbReference type="GO" id="GO:0000139">
    <property type="term" value="C:Golgi membrane"/>
    <property type="evidence" value="ECO:0007669"/>
    <property type="project" value="UniProtKB-SubCell"/>
</dbReference>
<dbReference type="Gene3D" id="3.10.180.20">
    <property type="entry name" value="N-Acetylglucosaminyltransferase I, Domain 2"/>
    <property type="match status" value="1"/>
</dbReference>
<evidence type="ECO:0000256" key="11">
    <source>
        <dbReference type="ARBA" id="ARBA00023136"/>
    </source>
</evidence>
<evidence type="ECO:0000256" key="2">
    <source>
        <dbReference type="ARBA" id="ARBA00004922"/>
    </source>
</evidence>
<dbReference type="InterPro" id="IPR052261">
    <property type="entry name" value="Glycosyltransferase_13"/>
</dbReference>
<comment type="subcellular location">
    <subcellularLocation>
        <location evidence="1 17">Golgi apparatus membrane</location>
        <topology evidence="1 17">Single-pass type II membrane protein</topology>
    </subcellularLocation>
</comment>
<keyword evidence="19" id="KW-1185">Reference proteome</keyword>
<dbReference type="UniPathway" id="UPA00378"/>
<dbReference type="InterPro" id="IPR004139">
    <property type="entry name" value="Glyco_trans_13"/>
</dbReference>
<comment type="catalytic activity">
    <reaction evidence="16 17">
        <text>N(4)-(alpha-D-Man-(1-&gt;3)-[alpha-D-Man-(1-&gt;3)-[alpha-D-Man-(1-&gt;6)]-alpha-D-Man-(1-&gt;6)]-beta-D-Man-(1-&gt;4)-beta-D-GlcNAc-(1-&gt;4)-beta-D-GlcNAc)-L-asparaginyl-[protein] (N-glucan mannose isomer 5A1,2) + UDP-N-acetyl-alpha-D-glucosamine = N(4)-{beta-D-GlcNAc-(1-&gt;2)-alpha-D-Man-(1-&gt;3)-[alpha-D-Man-(1-&gt;3)-[alpha-D-Man-(1-&gt;6)]-alpha-D-Man-(1-&gt;6)]-beta-D-Man-(1-&gt;4)-beta-D-GlcNAc-(1-&gt;4)-beta-D-GlcNAc}-L-asparaginyl-[protein] + UDP + H(+)</text>
        <dbReference type="Rhea" id="RHEA:11456"/>
        <dbReference type="Rhea" id="RHEA-COMP:14367"/>
        <dbReference type="Rhea" id="RHEA-COMP:14368"/>
        <dbReference type="ChEBI" id="CHEBI:15378"/>
        <dbReference type="ChEBI" id="CHEBI:57705"/>
        <dbReference type="ChEBI" id="CHEBI:58223"/>
        <dbReference type="ChEBI" id="CHEBI:59087"/>
        <dbReference type="ChEBI" id="CHEBI:60625"/>
        <dbReference type="EC" id="2.4.1.101"/>
    </reaction>
</comment>
<dbReference type="KEGG" id="vde:111248188"/>
<proteinExistence type="inferred from homology"/>
<protein>
    <recommendedName>
        <fullName evidence="14 17">Alpha-1,3-mannosyl-glycoprotein 2-beta-N-acetylglucosaminyltransferase</fullName>
        <shortName evidence="17">GNT-I</shortName>
        <shortName evidence="17">GlcNAc-T I</shortName>
        <ecNumber evidence="14 17">2.4.1.101</ecNumber>
    </recommendedName>
    <alternativeName>
        <fullName evidence="15 17">N-glycosyl-oligosaccharide-glycoprotein N-acetylglucosaminyltransferase I</fullName>
    </alternativeName>
</protein>
<keyword evidence="7 17" id="KW-0479">Metal-binding</keyword>
<dbReference type="GO" id="GO:0030145">
    <property type="term" value="F:manganese ion binding"/>
    <property type="evidence" value="ECO:0007669"/>
    <property type="project" value="UniProtKB-UniRule"/>
</dbReference>
<evidence type="ECO:0000256" key="5">
    <source>
        <dbReference type="ARBA" id="ARBA00022679"/>
    </source>
</evidence>
<dbReference type="RefSeq" id="XP_022655810.1">
    <property type="nucleotide sequence ID" value="XM_022800075.1"/>
</dbReference>
<keyword evidence="12 17" id="KW-0464">Manganese</keyword>
<evidence type="ECO:0000256" key="12">
    <source>
        <dbReference type="ARBA" id="ARBA00023211"/>
    </source>
</evidence>
<evidence type="ECO:0000256" key="9">
    <source>
        <dbReference type="ARBA" id="ARBA00022989"/>
    </source>
</evidence>
<comment type="cofactor">
    <cofactor evidence="17">
        <name>Mn(2+)</name>
        <dbReference type="ChEBI" id="CHEBI:29035"/>
    </cofactor>
    <text evidence="17">The cofactor is mostly bound to the substrate.</text>
</comment>
<evidence type="ECO:0000256" key="7">
    <source>
        <dbReference type="ARBA" id="ARBA00022723"/>
    </source>
</evidence>
<organism evidence="18 19">
    <name type="scientific">Varroa destructor</name>
    <name type="common">Honeybee mite</name>
    <dbReference type="NCBI Taxonomy" id="109461"/>
    <lineage>
        <taxon>Eukaryota</taxon>
        <taxon>Metazoa</taxon>
        <taxon>Ecdysozoa</taxon>
        <taxon>Arthropoda</taxon>
        <taxon>Chelicerata</taxon>
        <taxon>Arachnida</taxon>
        <taxon>Acari</taxon>
        <taxon>Parasitiformes</taxon>
        <taxon>Mesostigmata</taxon>
        <taxon>Gamasina</taxon>
        <taxon>Dermanyssoidea</taxon>
        <taxon>Varroidae</taxon>
        <taxon>Varroa</taxon>
    </lineage>
</organism>
<reference evidence="18" key="1">
    <citation type="submission" date="2021-01" db="UniProtKB">
        <authorList>
            <consortium name="EnsemblMetazoa"/>
        </authorList>
    </citation>
    <scope>IDENTIFICATION</scope>
</reference>
<dbReference type="InParanoid" id="A0A7M7K556"/>
<dbReference type="InterPro" id="IPR029044">
    <property type="entry name" value="Nucleotide-diphossugar_trans"/>
</dbReference>
<sequence length="404" mass="46550">MILILRYLFGVPFIALCCFTTWRVFRSRPYDNSYDNVTVALAKTRPQRIGKNYNLFAASVTPVLVLACNRPKNLRRVLNQLFRLVKSEKYDVVISHGCNNDATEQVARSFSATYIKQPDQSPIFSDKQLFGSEGYQRVCRHYQWALDKTINILYPEAQTIVVLEDDLDLSNDLFDYFDSLRDALLSNENLLCVSGFNDNGKPGNVDMNNPCRLWWTDFFPGLGWMATTKLIRELLPKWPKTYWDDWLREPEQRKGRVCIRPEIAKTTTFGKAGVSVGQFFDKHLAKILLNTKQCRYNSTSIKQERYQDKAMAELHRLEVVNILNIDKFVGSNKSVKMLPKTVLEWEEACNFLNIMEDIRGGVARNSFKGIVPTMYKGIRVFIVQPRTPRAGRNEIVDAHTTMGV</sequence>
<dbReference type="EnsemblMetazoa" id="XM_022800075">
    <property type="protein sequence ID" value="XP_022655810"/>
    <property type="gene ID" value="LOC111248188"/>
</dbReference>
<feature type="transmembrane region" description="Helical" evidence="17">
    <location>
        <begin position="7"/>
        <end position="25"/>
    </location>
</feature>
<dbReference type="OrthoDB" id="440755at2759"/>
<comment type="function">
    <text evidence="13 17">Initiates complex N-linked carbohydrate formation. Essential for the conversion of high-mannose to hybrid and complex N-glycans.</text>
</comment>
<evidence type="ECO:0000256" key="3">
    <source>
        <dbReference type="ARBA" id="ARBA00006492"/>
    </source>
</evidence>
<dbReference type="FunFam" id="3.90.550.10:FF:000252">
    <property type="entry name" value="Protein O-linked-mannose beta-1,2-N-acetylglucosaminyltransferase 1"/>
    <property type="match status" value="1"/>
</dbReference>
<dbReference type="Pfam" id="PF03071">
    <property type="entry name" value="GNT-I"/>
    <property type="match status" value="1"/>
</dbReference>
<evidence type="ECO:0000256" key="6">
    <source>
        <dbReference type="ARBA" id="ARBA00022692"/>
    </source>
</evidence>
<dbReference type="AlphaFoldDB" id="A0A7M7K556"/>
<keyword evidence="5" id="KW-0808">Transferase</keyword>
<comment type="similarity">
    <text evidence="3 17">Belongs to the glycosyltransferase 13 family.</text>
</comment>
<keyword evidence="6 17" id="KW-0812">Transmembrane</keyword>
<dbReference type="GO" id="GO:0003827">
    <property type="term" value="F:alpha-1,3-mannosylglycoprotein 2-beta-N-acetylglucosaminyltransferase activity"/>
    <property type="evidence" value="ECO:0007669"/>
    <property type="project" value="UniProtKB-UniRule"/>
</dbReference>
<dbReference type="GeneID" id="111248188"/>
<evidence type="ECO:0000256" key="8">
    <source>
        <dbReference type="ARBA" id="ARBA00022968"/>
    </source>
</evidence>
<evidence type="ECO:0000256" key="4">
    <source>
        <dbReference type="ARBA" id="ARBA00022676"/>
    </source>
</evidence>
<keyword evidence="10 17" id="KW-0333">Golgi apparatus</keyword>
<evidence type="ECO:0000256" key="1">
    <source>
        <dbReference type="ARBA" id="ARBA00004323"/>
    </source>
</evidence>
<keyword evidence="8 17" id="KW-0735">Signal-anchor</keyword>
<evidence type="ECO:0000256" key="14">
    <source>
        <dbReference type="ARBA" id="ARBA00038949"/>
    </source>
</evidence>
<dbReference type="Proteomes" id="UP000594260">
    <property type="component" value="Unplaced"/>
</dbReference>
<name>A0A7M7K556_VARDE</name>
<dbReference type="GO" id="GO:0006487">
    <property type="term" value="P:protein N-linked glycosylation"/>
    <property type="evidence" value="ECO:0007669"/>
    <property type="project" value="TreeGrafter"/>
</dbReference>
<evidence type="ECO:0000256" key="13">
    <source>
        <dbReference type="ARBA" id="ARBA00037706"/>
    </source>
</evidence>
<evidence type="ECO:0000256" key="16">
    <source>
        <dbReference type="ARBA" id="ARBA00049421"/>
    </source>
</evidence>
<evidence type="ECO:0000313" key="19">
    <source>
        <dbReference type="Proteomes" id="UP000594260"/>
    </source>
</evidence>
<comment type="pathway">
    <text evidence="2 17">Protein modification; protein glycosylation.</text>
</comment>
<dbReference type="PANTHER" id="PTHR10468:SF0">
    <property type="entry name" value="ALPHA-1,3-MANNOSYL-GLYCOPROTEIN 2-BETA-N-ACETYLGLUCOSAMINYLTRANSFERASE"/>
    <property type="match status" value="1"/>
</dbReference>
<evidence type="ECO:0000256" key="15">
    <source>
        <dbReference type="ARBA" id="ARBA00041712"/>
    </source>
</evidence>
<keyword evidence="11 17" id="KW-0472">Membrane</keyword>
<accession>A0A7M7K556</accession>
<keyword evidence="9 17" id="KW-1133">Transmembrane helix</keyword>
<keyword evidence="4 17" id="KW-0328">Glycosyltransferase</keyword>
<evidence type="ECO:0000256" key="17">
    <source>
        <dbReference type="RuleBase" id="RU368119"/>
    </source>
</evidence>
<evidence type="ECO:0000256" key="10">
    <source>
        <dbReference type="ARBA" id="ARBA00023034"/>
    </source>
</evidence>